<protein>
    <submittedName>
        <fullName evidence="9">RagB/SusD family nutrient uptake outer membrane protein</fullName>
    </submittedName>
</protein>
<dbReference type="InterPro" id="IPR011990">
    <property type="entry name" value="TPR-like_helical_dom_sf"/>
</dbReference>
<dbReference type="CDD" id="cd08977">
    <property type="entry name" value="SusD"/>
    <property type="match status" value="1"/>
</dbReference>
<keyword evidence="10" id="KW-1185">Reference proteome</keyword>
<evidence type="ECO:0000313" key="10">
    <source>
        <dbReference type="Proteomes" id="UP000436006"/>
    </source>
</evidence>
<dbReference type="GO" id="GO:0009279">
    <property type="term" value="C:cell outer membrane"/>
    <property type="evidence" value="ECO:0007669"/>
    <property type="project" value="UniProtKB-SubCell"/>
</dbReference>
<evidence type="ECO:0000256" key="5">
    <source>
        <dbReference type="ARBA" id="ARBA00023237"/>
    </source>
</evidence>
<dbReference type="Proteomes" id="UP000436006">
    <property type="component" value="Unassembled WGS sequence"/>
</dbReference>
<dbReference type="InterPro" id="IPR033985">
    <property type="entry name" value="SusD-like_N"/>
</dbReference>
<gene>
    <name evidence="9" type="ORF">GO755_24255</name>
</gene>
<evidence type="ECO:0000256" key="1">
    <source>
        <dbReference type="ARBA" id="ARBA00004442"/>
    </source>
</evidence>
<evidence type="ECO:0000256" key="3">
    <source>
        <dbReference type="ARBA" id="ARBA00022729"/>
    </source>
</evidence>
<evidence type="ECO:0000259" key="8">
    <source>
        <dbReference type="Pfam" id="PF14322"/>
    </source>
</evidence>
<dbReference type="InterPro" id="IPR012944">
    <property type="entry name" value="SusD_RagB_dom"/>
</dbReference>
<proteinExistence type="inferred from homology"/>
<feature type="domain" description="SusD-like N-terminal" evidence="8">
    <location>
        <begin position="22"/>
        <end position="219"/>
    </location>
</feature>
<comment type="similarity">
    <text evidence="2">Belongs to the SusD family.</text>
</comment>
<dbReference type="AlphaFoldDB" id="A0A7K1SH89"/>
<evidence type="ECO:0000256" key="2">
    <source>
        <dbReference type="ARBA" id="ARBA00006275"/>
    </source>
</evidence>
<dbReference type="Pfam" id="PF14322">
    <property type="entry name" value="SusD-like_3"/>
    <property type="match status" value="1"/>
</dbReference>
<keyword evidence="5" id="KW-0998">Cell outer membrane</keyword>
<evidence type="ECO:0000256" key="6">
    <source>
        <dbReference type="SAM" id="SignalP"/>
    </source>
</evidence>
<evidence type="ECO:0000256" key="4">
    <source>
        <dbReference type="ARBA" id="ARBA00023136"/>
    </source>
</evidence>
<dbReference type="Pfam" id="PF07980">
    <property type="entry name" value="SusD_RagB"/>
    <property type="match status" value="1"/>
</dbReference>
<dbReference type="Gene3D" id="1.25.40.390">
    <property type="match status" value="1"/>
</dbReference>
<dbReference type="PROSITE" id="PS51257">
    <property type="entry name" value="PROKAR_LIPOPROTEIN"/>
    <property type="match status" value="1"/>
</dbReference>
<comment type="caution">
    <text evidence="9">The sequence shown here is derived from an EMBL/GenBank/DDBJ whole genome shotgun (WGS) entry which is preliminary data.</text>
</comment>
<comment type="subcellular location">
    <subcellularLocation>
        <location evidence="1">Cell outer membrane</location>
    </subcellularLocation>
</comment>
<dbReference type="SUPFAM" id="SSF48452">
    <property type="entry name" value="TPR-like"/>
    <property type="match status" value="1"/>
</dbReference>
<name>A0A7K1SH89_9BACT</name>
<feature type="domain" description="RagB/SusD" evidence="7">
    <location>
        <begin position="335"/>
        <end position="497"/>
    </location>
</feature>
<feature type="chain" id="PRO_5029536508" evidence="6">
    <location>
        <begin position="19"/>
        <end position="497"/>
    </location>
</feature>
<organism evidence="9 10">
    <name type="scientific">Spirosoma arboris</name>
    <dbReference type="NCBI Taxonomy" id="2682092"/>
    <lineage>
        <taxon>Bacteria</taxon>
        <taxon>Pseudomonadati</taxon>
        <taxon>Bacteroidota</taxon>
        <taxon>Cytophagia</taxon>
        <taxon>Cytophagales</taxon>
        <taxon>Cytophagaceae</taxon>
        <taxon>Spirosoma</taxon>
    </lineage>
</organism>
<sequence length="497" mass="54934">MKRYILVLSFLITLLSSCKDSFLDLTDPTKIPTDNLFTSQANVTAAVNAVYNGLLSIYNPTYFVFGELSTDNAYEVVSANAHYFFNIYNVDPSNANLQAMWTSSYKCISRANTVLAKAGAVKMDTTLKNRYLAEMKFIRALNYFNLVRIWGDVPLVTDDLSDNYQAAYAYGRTPTAKVYDQIILDLKAAEAVLPTTYANADLGRPTSVSAKALLGKVYLTQQNYEQAVAKLGELIPGTPTAGKFATVNSLITTSYGDIFSTANEMNKEIVYAVRYLAGGIGLGSTFASAFEPLFSGADIVQLGGVAQRLDLYTAYAGADKRATFSTTYYTKSGQADYFTRKYIINGPPYAVNDGDNDWIVLRYSDVLLMHAEALNELGKPTDALPYINQVRARAGLPNLTGLSQSDLRLAIETERRLEFSFEGHRWFDLVRTNRLIPVMNAFYTKYSSVPNTVDVPNKGLFVKSGGAIVQVQQSQMLFPIPLAEIQYNPILTQNPGY</sequence>
<keyword evidence="4" id="KW-0472">Membrane</keyword>
<dbReference type="RefSeq" id="WP_157587896.1">
    <property type="nucleotide sequence ID" value="NZ_WPIN01000010.1"/>
</dbReference>
<evidence type="ECO:0000313" key="9">
    <source>
        <dbReference type="EMBL" id="MVM33175.1"/>
    </source>
</evidence>
<accession>A0A7K1SH89</accession>
<dbReference type="EMBL" id="WPIN01000010">
    <property type="protein sequence ID" value="MVM33175.1"/>
    <property type="molecule type" value="Genomic_DNA"/>
</dbReference>
<reference evidence="9 10" key="1">
    <citation type="submission" date="2019-12" db="EMBL/GenBank/DDBJ databases">
        <title>Spirosoma sp. HMF4905 genome sequencing and assembly.</title>
        <authorList>
            <person name="Kang H."/>
            <person name="Cha I."/>
            <person name="Kim H."/>
            <person name="Joh K."/>
        </authorList>
    </citation>
    <scope>NUCLEOTIDE SEQUENCE [LARGE SCALE GENOMIC DNA]</scope>
    <source>
        <strain evidence="9 10">HMF4905</strain>
    </source>
</reference>
<feature type="signal peptide" evidence="6">
    <location>
        <begin position="1"/>
        <end position="18"/>
    </location>
</feature>
<keyword evidence="3 6" id="KW-0732">Signal</keyword>
<evidence type="ECO:0000259" key="7">
    <source>
        <dbReference type="Pfam" id="PF07980"/>
    </source>
</evidence>